<protein>
    <submittedName>
        <fullName evidence="1">Uncharacterized protein</fullName>
    </submittedName>
</protein>
<proteinExistence type="predicted"/>
<keyword evidence="2" id="KW-1185">Reference proteome</keyword>
<dbReference type="Proteomes" id="UP001274896">
    <property type="component" value="Unassembled WGS sequence"/>
</dbReference>
<dbReference type="GO" id="GO:0003676">
    <property type="term" value="F:nucleic acid binding"/>
    <property type="evidence" value="ECO:0007669"/>
    <property type="project" value="InterPro"/>
</dbReference>
<evidence type="ECO:0000313" key="2">
    <source>
        <dbReference type="Proteomes" id="UP001274896"/>
    </source>
</evidence>
<gene>
    <name evidence="1" type="ORF">QTP70_013660</name>
</gene>
<dbReference type="AlphaFoldDB" id="A0AAE0V0E5"/>
<dbReference type="EMBL" id="JAUCMX010000010">
    <property type="protein sequence ID" value="KAK3533237.1"/>
    <property type="molecule type" value="Genomic_DNA"/>
</dbReference>
<evidence type="ECO:0000313" key="1">
    <source>
        <dbReference type="EMBL" id="KAK3533237.1"/>
    </source>
</evidence>
<sequence length="228" mass="25563">MRRSPDDVPLMSANTITVLPSTMPSALGPLHPFRKSVEGAEGLVTKRQPRNLNDLERICKEEYPEIPPEMCPNLVANYKKRLTSVIANKGFATRSYFQLMQDCGFDQLRPFLYHAREASRQCPAVYNAIMPFSGGLSPPAGNAPSKSGIDPWIWEIKAMTRIEHERCMQTSSGEEEVVSIKCRTDRLEPDVVGPAGLPLDDVTVPESPLGVRYSYTFSVLFLWFNVEQ</sequence>
<dbReference type="InterPro" id="IPR036397">
    <property type="entry name" value="RNaseH_sf"/>
</dbReference>
<name>A0AAE0V0E5_9TELE</name>
<accession>A0AAE0V0E5</accession>
<organism evidence="1 2">
    <name type="scientific">Hemibagrus guttatus</name>
    <dbReference type="NCBI Taxonomy" id="175788"/>
    <lineage>
        <taxon>Eukaryota</taxon>
        <taxon>Metazoa</taxon>
        <taxon>Chordata</taxon>
        <taxon>Craniata</taxon>
        <taxon>Vertebrata</taxon>
        <taxon>Euteleostomi</taxon>
        <taxon>Actinopterygii</taxon>
        <taxon>Neopterygii</taxon>
        <taxon>Teleostei</taxon>
        <taxon>Ostariophysi</taxon>
        <taxon>Siluriformes</taxon>
        <taxon>Bagridae</taxon>
        <taxon>Hemibagrus</taxon>
    </lineage>
</organism>
<reference evidence="1" key="1">
    <citation type="submission" date="2023-06" db="EMBL/GenBank/DDBJ databases">
        <title>Male Hemibagrus guttatus genome.</title>
        <authorList>
            <person name="Bian C."/>
        </authorList>
    </citation>
    <scope>NUCLEOTIDE SEQUENCE</scope>
    <source>
        <strain evidence="1">Male_cb2023</strain>
        <tissue evidence="1">Muscle</tissue>
    </source>
</reference>
<comment type="caution">
    <text evidence="1">The sequence shown here is derived from an EMBL/GenBank/DDBJ whole genome shotgun (WGS) entry which is preliminary data.</text>
</comment>
<dbReference type="Gene3D" id="3.30.420.10">
    <property type="entry name" value="Ribonuclease H-like superfamily/Ribonuclease H"/>
    <property type="match status" value="1"/>
</dbReference>